<keyword evidence="4" id="KW-1185">Reference proteome</keyword>
<protein>
    <recommendedName>
        <fullName evidence="5">Haloacid dehalogenase</fullName>
    </recommendedName>
</protein>
<dbReference type="STRING" id="871968.DESME_02240"/>
<dbReference type="Pfam" id="PF00702">
    <property type="entry name" value="Hydrolase"/>
    <property type="match status" value="1"/>
</dbReference>
<dbReference type="InterPro" id="IPR036412">
    <property type="entry name" value="HAD-like_sf"/>
</dbReference>
<organism evidence="3 4">
    <name type="scientific">Desulfitobacterium metallireducens DSM 15288</name>
    <dbReference type="NCBI Taxonomy" id="871968"/>
    <lineage>
        <taxon>Bacteria</taxon>
        <taxon>Bacillati</taxon>
        <taxon>Bacillota</taxon>
        <taxon>Clostridia</taxon>
        <taxon>Eubacteriales</taxon>
        <taxon>Desulfitobacteriaceae</taxon>
        <taxon>Desulfitobacterium</taxon>
    </lineage>
</organism>
<evidence type="ECO:0008006" key="5">
    <source>
        <dbReference type="Google" id="ProtNLM"/>
    </source>
</evidence>
<accession>W0ECC3</accession>
<dbReference type="KEGG" id="dmt:DESME_02240"/>
<dbReference type="eggNOG" id="COG1011">
    <property type="taxonomic scope" value="Bacteria"/>
</dbReference>
<keyword evidence="1" id="KW-0378">Hydrolase</keyword>
<dbReference type="Proteomes" id="UP000010847">
    <property type="component" value="Chromosome"/>
</dbReference>
<dbReference type="PANTHER" id="PTHR46470:SF4">
    <property type="entry name" value="5-AMINO-6-(5-PHOSPHO-D-RIBITYLAMINO)URACIL PHOSPHATASE YIGB"/>
    <property type="match status" value="1"/>
</dbReference>
<name>W0ECC3_9FIRM</name>
<dbReference type="SUPFAM" id="SSF56784">
    <property type="entry name" value="HAD-like"/>
    <property type="match status" value="1"/>
</dbReference>
<evidence type="ECO:0000256" key="2">
    <source>
        <dbReference type="ARBA" id="ARBA00022842"/>
    </source>
</evidence>
<dbReference type="HOGENOM" id="CLU_045011_8_1_9"/>
<dbReference type="Gene3D" id="3.40.50.1000">
    <property type="entry name" value="HAD superfamily/HAD-like"/>
    <property type="match status" value="2"/>
</dbReference>
<sequence length="191" mass="22334">MEVFFDIDGTLLDYESAERDGALQFLHLRADILKMGAEEFLKIWTNLADLYYQRYLNKELSFKEQQRVRIQKLYNLVGRKLSNEEADLEFTHYLTYYRNSWKPFQDVKPCLLQLWEMGLFLGVISNGDYQHQIEKLDSIGVVGDRIETDVVGSTLAGMKGVWLNRNGERDQDQNEIQIGSLSQLPKLLQEF</sequence>
<dbReference type="GO" id="GO:0016787">
    <property type="term" value="F:hydrolase activity"/>
    <property type="evidence" value="ECO:0007669"/>
    <property type="project" value="UniProtKB-KW"/>
</dbReference>
<dbReference type="InterPro" id="IPR051400">
    <property type="entry name" value="HAD-like_hydrolase"/>
</dbReference>
<keyword evidence="2" id="KW-0460">Magnesium</keyword>
<evidence type="ECO:0000256" key="1">
    <source>
        <dbReference type="ARBA" id="ARBA00022801"/>
    </source>
</evidence>
<dbReference type="EMBL" id="CP007032">
    <property type="protein sequence ID" value="AHF08417.1"/>
    <property type="molecule type" value="Genomic_DNA"/>
</dbReference>
<dbReference type="AlphaFoldDB" id="W0ECC3"/>
<evidence type="ECO:0000313" key="3">
    <source>
        <dbReference type="EMBL" id="AHF08417.1"/>
    </source>
</evidence>
<evidence type="ECO:0000313" key="4">
    <source>
        <dbReference type="Proteomes" id="UP000010847"/>
    </source>
</evidence>
<dbReference type="InterPro" id="IPR023214">
    <property type="entry name" value="HAD_sf"/>
</dbReference>
<dbReference type="PANTHER" id="PTHR46470">
    <property type="entry name" value="N-ACYLNEURAMINATE-9-PHOSPHATASE"/>
    <property type="match status" value="1"/>
</dbReference>
<reference evidence="3 4" key="1">
    <citation type="submission" date="2013-12" db="EMBL/GenBank/DDBJ databases">
        <authorList>
            <consortium name="DOE Joint Genome Institute"/>
            <person name="Smidt H."/>
            <person name="Huntemann M."/>
            <person name="Han J."/>
            <person name="Chen A."/>
            <person name="Kyrpides N."/>
            <person name="Mavromatis K."/>
            <person name="Markowitz V."/>
            <person name="Palaniappan K."/>
            <person name="Ivanova N."/>
            <person name="Schaumberg A."/>
            <person name="Pati A."/>
            <person name="Liolios K."/>
            <person name="Nordberg H.P."/>
            <person name="Cantor M.N."/>
            <person name="Hua S.X."/>
            <person name="Woyke T."/>
        </authorList>
    </citation>
    <scope>NUCLEOTIDE SEQUENCE [LARGE SCALE GENOMIC DNA]</scope>
    <source>
        <strain evidence="4">DSM 15288</strain>
    </source>
</reference>
<gene>
    <name evidence="3" type="ORF">DESME_02240</name>
</gene>
<proteinExistence type="predicted"/>
<dbReference type="Gene3D" id="1.10.150.520">
    <property type="match status" value="1"/>
</dbReference>